<evidence type="ECO:0000256" key="13">
    <source>
        <dbReference type="ARBA" id="ARBA00023204"/>
    </source>
</evidence>
<dbReference type="Proteomes" id="UP000001933">
    <property type="component" value="Chromosome"/>
</dbReference>
<dbReference type="GO" id="GO:0051539">
    <property type="term" value="F:4 iron, 4 sulfur cluster binding"/>
    <property type="evidence" value="ECO:0007669"/>
    <property type="project" value="UniProtKB-KW"/>
</dbReference>
<dbReference type="InParanoid" id="Q2LY55"/>
<evidence type="ECO:0000313" key="16">
    <source>
        <dbReference type="EMBL" id="ABC79011.1"/>
    </source>
</evidence>
<evidence type="ECO:0000256" key="12">
    <source>
        <dbReference type="ARBA" id="ARBA00023014"/>
    </source>
</evidence>
<evidence type="ECO:0000256" key="4">
    <source>
        <dbReference type="ARBA" id="ARBA00008343"/>
    </source>
</evidence>
<dbReference type="PROSITE" id="PS51462">
    <property type="entry name" value="NUDIX"/>
    <property type="match status" value="1"/>
</dbReference>
<dbReference type="Gene3D" id="3.90.79.10">
    <property type="entry name" value="Nucleoside Triphosphate Pyrophosphohydrolase"/>
    <property type="match status" value="1"/>
</dbReference>
<dbReference type="InterPro" id="IPR011257">
    <property type="entry name" value="DNA_glycosylase"/>
</dbReference>
<dbReference type="EC" id="3.2.2.31" evidence="5"/>
<protein>
    <recommendedName>
        <fullName evidence="6">Adenine DNA glycosylase</fullName>
        <ecNumber evidence="5">3.2.2.31</ecNumber>
    </recommendedName>
</protein>
<gene>
    <name evidence="16" type="ORF">SYN_02088</name>
</gene>
<dbReference type="InterPro" id="IPR029119">
    <property type="entry name" value="MutY_C"/>
</dbReference>
<dbReference type="FunFam" id="1.10.340.30:FF:000002">
    <property type="entry name" value="Adenine DNA glycosylase"/>
    <property type="match status" value="1"/>
</dbReference>
<keyword evidence="13" id="KW-0234">DNA repair</keyword>
<dbReference type="KEGG" id="sat:SYN_02088"/>
<dbReference type="AlphaFoldDB" id="Q2LY55"/>
<organism evidence="16 17">
    <name type="scientific">Syntrophus aciditrophicus (strain SB)</name>
    <dbReference type="NCBI Taxonomy" id="56780"/>
    <lineage>
        <taxon>Bacteria</taxon>
        <taxon>Pseudomonadati</taxon>
        <taxon>Thermodesulfobacteriota</taxon>
        <taxon>Syntrophia</taxon>
        <taxon>Syntrophales</taxon>
        <taxon>Syntrophaceae</taxon>
        <taxon>Syntrophus</taxon>
    </lineage>
</organism>
<keyword evidence="12" id="KW-0411">Iron-sulfur</keyword>
<evidence type="ECO:0000256" key="7">
    <source>
        <dbReference type="ARBA" id="ARBA00022485"/>
    </source>
</evidence>
<evidence type="ECO:0000256" key="5">
    <source>
        <dbReference type="ARBA" id="ARBA00012045"/>
    </source>
</evidence>
<dbReference type="eggNOG" id="COG1194">
    <property type="taxonomic scope" value="Bacteria"/>
</dbReference>
<dbReference type="InterPro" id="IPR044298">
    <property type="entry name" value="MIG/MutY"/>
</dbReference>
<dbReference type="Gene3D" id="1.10.340.30">
    <property type="entry name" value="Hypothetical protein, domain 2"/>
    <property type="match status" value="1"/>
</dbReference>
<dbReference type="eggNOG" id="COG1051">
    <property type="taxonomic scope" value="Bacteria"/>
</dbReference>
<evidence type="ECO:0000256" key="2">
    <source>
        <dbReference type="ARBA" id="ARBA00001966"/>
    </source>
</evidence>
<keyword evidence="7" id="KW-0004">4Fe-4S</keyword>
<evidence type="ECO:0000256" key="1">
    <source>
        <dbReference type="ARBA" id="ARBA00000843"/>
    </source>
</evidence>
<evidence type="ECO:0000256" key="8">
    <source>
        <dbReference type="ARBA" id="ARBA00022723"/>
    </source>
</evidence>
<dbReference type="SMART" id="SM00478">
    <property type="entry name" value="ENDO3c"/>
    <property type="match status" value="1"/>
</dbReference>
<keyword evidence="14" id="KW-0326">Glycosidase</keyword>
<dbReference type="SUPFAM" id="SSF55811">
    <property type="entry name" value="Nudix"/>
    <property type="match status" value="1"/>
</dbReference>
<dbReference type="Gene3D" id="1.10.1670.10">
    <property type="entry name" value="Helix-hairpin-Helix base-excision DNA repair enzymes (C-terminal)"/>
    <property type="match status" value="1"/>
</dbReference>
<evidence type="ECO:0000256" key="6">
    <source>
        <dbReference type="ARBA" id="ARBA00022023"/>
    </source>
</evidence>
<dbReference type="CDD" id="cd00056">
    <property type="entry name" value="ENDO3c"/>
    <property type="match status" value="1"/>
</dbReference>
<dbReference type="HOGENOM" id="CLU_012862_0_3_7"/>
<keyword evidence="8" id="KW-0479">Metal-binding</keyword>
<evidence type="ECO:0000259" key="15">
    <source>
        <dbReference type="PROSITE" id="PS51462"/>
    </source>
</evidence>
<name>Q2LY55_SYNAS</name>
<dbReference type="GO" id="GO:0006298">
    <property type="term" value="P:mismatch repair"/>
    <property type="evidence" value="ECO:0007669"/>
    <property type="project" value="TreeGrafter"/>
</dbReference>
<comment type="catalytic activity">
    <reaction evidence="1">
        <text>Hydrolyzes free adenine bases from 7,8-dihydro-8-oxoguanine:adenine mismatched double-stranded DNA, leaving an apurinic site.</text>
        <dbReference type="EC" id="3.2.2.31"/>
    </reaction>
</comment>
<dbReference type="InterPro" id="IPR003265">
    <property type="entry name" value="HhH-GPD_domain"/>
</dbReference>
<keyword evidence="11" id="KW-0408">Iron</keyword>
<dbReference type="InterPro" id="IPR000086">
    <property type="entry name" value="NUDIX_hydrolase_dom"/>
</dbReference>
<dbReference type="GO" id="GO:0032357">
    <property type="term" value="F:oxidized purine DNA binding"/>
    <property type="evidence" value="ECO:0007669"/>
    <property type="project" value="TreeGrafter"/>
</dbReference>
<comment type="similarity">
    <text evidence="4">Belongs to the Nth/MutY family.</text>
</comment>
<dbReference type="GO" id="GO:0046872">
    <property type="term" value="F:metal ion binding"/>
    <property type="evidence" value="ECO:0007669"/>
    <property type="project" value="UniProtKB-KW"/>
</dbReference>
<proteinExistence type="inferred from homology"/>
<evidence type="ECO:0000256" key="9">
    <source>
        <dbReference type="ARBA" id="ARBA00022763"/>
    </source>
</evidence>
<dbReference type="GO" id="GO:0000701">
    <property type="term" value="F:purine-specific mismatch base pair DNA N-glycosylase activity"/>
    <property type="evidence" value="ECO:0007669"/>
    <property type="project" value="UniProtKB-EC"/>
</dbReference>
<evidence type="ECO:0000256" key="10">
    <source>
        <dbReference type="ARBA" id="ARBA00022801"/>
    </source>
</evidence>
<dbReference type="InterPro" id="IPR023170">
    <property type="entry name" value="HhH_base_excis_C"/>
</dbReference>
<evidence type="ECO:0000256" key="3">
    <source>
        <dbReference type="ARBA" id="ARBA00002933"/>
    </source>
</evidence>
<dbReference type="Pfam" id="PF00730">
    <property type="entry name" value="HhH-GPD"/>
    <property type="match status" value="1"/>
</dbReference>
<dbReference type="GO" id="GO:0006284">
    <property type="term" value="P:base-excision repair"/>
    <property type="evidence" value="ECO:0007669"/>
    <property type="project" value="InterPro"/>
</dbReference>
<dbReference type="Pfam" id="PF14815">
    <property type="entry name" value="NUDIX_4"/>
    <property type="match status" value="1"/>
</dbReference>
<dbReference type="GO" id="GO:0034039">
    <property type="term" value="F:8-oxo-7,8-dihydroguanine DNA N-glycosylase activity"/>
    <property type="evidence" value="ECO:0007669"/>
    <property type="project" value="TreeGrafter"/>
</dbReference>
<dbReference type="EMBL" id="CP000252">
    <property type="protein sequence ID" value="ABC79011.1"/>
    <property type="molecule type" value="Genomic_DNA"/>
</dbReference>
<dbReference type="Pfam" id="PF00633">
    <property type="entry name" value="HHH"/>
    <property type="match status" value="1"/>
</dbReference>
<reference evidence="16 17" key="1">
    <citation type="journal article" date="2007" name="Proc. Natl. Acad. Sci. U.S.A.">
        <title>The genome of Syntrophus aciditrophicus: life at the thermodynamic limit of microbial growth.</title>
        <authorList>
            <person name="McInerney M.J."/>
            <person name="Rohlin L."/>
            <person name="Mouttaki H."/>
            <person name="Kim U."/>
            <person name="Krupp R.S."/>
            <person name="Rios-Hernandez L."/>
            <person name="Sieber J."/>
            <person name="Struchtemeyer C.G."/>
            <person name="Bhattacharyya A."/>
            <person name="Campbell J.W."/>
            <person name="Gunsalus R.P."/>
        </authorList>
    </citation>
    <scope>NUCLEOTIDE SEQUENCE [LARGE SCALE GENOMIC DNA]</scope>
    <source>
        <strain evidence="16 17">SB</strain>
    </source>
</reference>
<comment type="function">
    <text evidence="3">Adenine glycosylase active on G-A mispairs. MutY also corrects error-prone DNA synthesis past GO lesions which are due to the oxidatively damaged form of guanine: 7,8-dihydro-8-oxoguanine (8-oxo-dGTP).</text>
</comment>
<dbReference type="FunCoup" id="Q2LY55">
    <property type="interactions" value="360"/>
</dbReference>
<accession>Q2LY55</accession>
<dbReference type="InterPro" id="IPR005760">
    <property type="entry name" value="A/G_AdeGlyc_MutY"/>
</dbReference>
<comment type="cofactor">
    <cofactor evidence="2">
        <name>[4Fe-4S] cluster</name>
        <dbReference type="ChEBI" id="CHEBI:49883"/>
    </cofactor>
</comment>
<evidence type="ECO:0000256" key="11">
    <source>
        <dbReference type="ARBA" id="ARBA00023004"/>
    </source>
</evidence>
<dbReference type="InterPro" id="IPR015797">
    <property type="entry name" value="NUDIX_hydrolase-like_dom_sf"/>
</dbReference>
<keyword evidence="9" id="KW-0227">DNA damage</keyword>
<dbReference type="PANTHER" id="PTHR42944">
    <property type="entry name" value="ADENINE DNA GLYCOSYLASE"/>
    <property type="match status" value="1"/>
</dbReference>
<keyword evidence="10" id="KW-0378">Hydrolase</keyword>
<dbReference type="PANTHER" id="PTHR42944:SF1">
    <property type="entry name" value="ADENINE DNA GLYCOSYLASE"/>
    <property type="match status" value="1"/>
</dbReference>
<evidence type="ECO:0000256" key="14">
    <source>
        <dbReference type="ARBA" id="ARBA00023295"/>
    </source>
</evidence>
<dbReference type="STRING" id="56780.SYN_02088"/>
<dbReference type="GO" id="GO:0035485">
    <property type="term" value="F:adenine/guanine mispair binding"/>
    <property type="evidence" value="ECO:0007669"/>
    <property type="project" value="TreeGrafter"/>
</dbReference>
<evidence type="ECO:0000313" key="17">
    <source>
        <dbReference type="Proteomes" id="UP000001933"/>
    </source>
</evidence>
<keyword evidence="17" id="KW-1185">Reference proteome</keyword>
<dbReference type="InterPro" id="IPR000445">
    <property type="entry name" value="HhH_motif"/>
</dbReference>
<sequence length="373" mass="41932">MPVKQKMMNIRHESLQRAEQNAQRIATLLTAWYEKNKRLLPWRSTSDPYAIWLSEIMLQQTQVEAVIPYYRRFLEQFPTIEELARAPLEAVLKVWEKMGYYSRARHLHATARLILESHGGRFPANPVDLMALPGIGSYTSGAILSIAFGKSVPAVDGNVKRVLSRLFFVDSPVDLTSTRRLLSALAEKLVPARQPGRFNQALMELGAVLCRPKTPLCSDCPLQSICLAYAGSGQHFLPVSRKRTKRPHREAVAAVIRDSEQRLLVIRRPAAGFLGGLWTFPGGMLNPGEIVTEAVERRCREGLNITVAAGDSLMTLQQTYTHFHLTLHVFAGTILDGVPDSPQKDNWRWVSPGDIRNLPFSRAELRILETLFS</sequence>
<dbReference type="SUPFAM" id="SSF48150">
    <property type="entry name" value="DNA-glycosylase"/>
    <property type="match status" value="1"/>
</dbReference>
<dbReference type="NCBIfam" id="TIGR01084">
    <property type="entry name" value="mutY"/>
    <property type="match status" value="1"/>
</dbReference>
<feature type="domain" description="Nudix hydrolase" evidence="15">
    <location>
        <begin position="247"/>
        <end position="373"/>
    </location>
</feature>